<keyword evidence="3" id="KW-1185">Reference proteome</keyword>
<dbReference type="CDD" id="cd04182">
    <property type="entry name" value="GT_2_like_f"/>
    <property type="match status" value="1"/>
</dbReference>
<dbReference type="GO" id="GO:0016779">
    <property type="term" value="F:nucleotidyltransferase activity"/>
    <property type="evidence" value="ECO:0007669"/>
    <property type="project" value="UniProtKB-ARBA"/>
</dbReference>
<dbReference type="PANTHER" id="PTHR43777">
    <property type="entry name" value="MOLYBDENUM COFACTOR CYTIDYLYLTRANSFERASE"/>
    <property type="match status" value="1"/>
</dbReference>
<protein>
    <recommendedName>
        <fullName evidence="1">MobA-like NTP transferase domain-containing protein</fullName>
    </recommendedName>
</protein>
<dbReference type="PANTHER" id="PTHR43777:SF1">
    <property type="entry name" value="MOLYBDENUM COFACTOR CYTIDYLYLTRANSFERASE"/>
    <property type="match status" value="1"/>
</dbReference>
<dbReference type="InterPro" id="IPR029044">
    <property type="entry name" value="Nucleotide-diphossugar_trans"/>
</dbReference>
<dbReference type="STRING" id="411471.SUBVAR_06387"/>
<accession>D1PPS0</accession>
<dbReference type="RefSeq" id="WP_007047750.1">
    <property type="nucleotide sequence ID" value="NZ_GG704769.1"/>
</dbReference>
<dbReference type="SUPFAM" id="SSF53448">
    <property type="entry name" value="Nucleotide-diphospho-sugar transferases"/>
    <property type="match status" value="1"/>
</dbReference>
<evidence type="ECO:0000313" key="3">
    <source>
        <dbReference type="Proteomes" id="UP000003438"/>
    </source>
</evidence>
<dbReference type="AlphaFoldDB" id="D1PPS0"/>
<evidence type="ECO:0000313" key="2">
    <source>
        <dbReference type="EMBL" id="EFB75266.1"/>
    </source>
</evidence>
<sequence>MIHLIYLAAGASRRFGADKLLADYHGKPLFRHGLETLAAACAGRQDADLTVVTNTPAIAEAARTLGGRAVASPRSVLGQSCSIRAGLDAVEPLGAGDFLLFAVADQPRLRRDTVTRFLALAVPGTWAATAACGDRVGNPGLFCAELVPALRALQGDKGGRAVLNRWPQRLLRVECLPEELQDIDTPADL</sequence>
<name>D1PPS0_9FIRM</name>
<proteinExistence type="predicted"/>
<dbReference type="OrthoDB" id="9797742at2"/>
<dbReference type="Gene3D" id="3.90.550.10">
    <property type="entry name" value="Spore Coat Polysaccharide Biosynthesis Protein SpsA, Chain A"/>
    <property type="match status" value="1"/>
</dbReference>
<gene>
    <name evidence="2" type="ORF">SUBVAR_06387</name>
</gene>
<organism evidence="2 3">
    <name type="scientific">Subdoligranulum variabile DSM 15176</name>
    <dbReference type="NCBI Taxonomy" id="411471"/>
    <lineage>
        <taxon>Bacteria</taxon>
        <taxon>Bacillati</taxon>
        <taxon>Bacillota</taxon>
        <taxon>Clostridia</taxon>
        <taxon>Eubacteriales</taxon>
        <taxon>Oscillospiraceae</taxon>
        <taxon>Subdoligranulum</taxon>
    </lineage>
</organism>
<dbReference type="Proteomes" id="UP000003438">
    <property type="component" value="Unassembled WGS sequence"/>
</dbReference>
<dbReference type="eggNOG" id="COG2068">
    <property type="taxonomic scope" value="Bacteria"/>
</dbReference>
<evidence type="ECO:0000259" key="1">
    <source>
        <dbReference type="Pfam" id="PF12804"/>
    </source>
</evidence>
<dbReference type="HOGENOM" id="CLU_061980_1_0_9"/>
<dbReference type="InterPro" id="IPR025877">
    <property type="entry name" value="MobA-like_NTP_Trfase"/>
</dbReference>
<comment type="caution">
    <text evidence="2">The sequence shown here is derived from an EMBL/GenBank/DDBJ whole genome shotgun (WGS) entry which is preliminary data.</text>
</comment>
<reference evidence="2" key="1">
    <citation type="submission" date="2009-12" db="EMBL/GenBank/DDBJ databases">
        <authorList>
            <person name="Weinstock G."/>
            <person name="Sodergren E."/>
            <person name="Clifton S."/>
            <person name="Fulton L."/>
            <person name="Fulton B."/>
            <person name="Courtney L."/>
            <person name="Fronick C."/>
            <person name="Harrison M."/>
            <person name="Strong C."/>
            <person name="Farmer C."/>
            <person name="Delahaunty K."/>
            <person name="Markovic C."/>
            <person name="Hall O."/>
            <person name="Minx P."/>
            <person name="Tomlinson C."/>
            <person name="Mitreva M."/>
            <person name="Nelson J."/>
            <person name="Hou S."/>
            <person name="Wollam A."/>
            <person name="Pepin K.H."/>
            <person name="Johnson M."/>
            <person name="Bhonagiri V."/>
            <person name="Nash W.E."/>
            <person name="Warren W."/>
            <person name="Chinwalla A."/>
            <person name="Mardis E.R."/>
            <person name="Wilson R.K."/>
        </authorList>
    </citation>
    <scope>NUCLEOTIDE SEQUENCE [LARGE SCALE GENOMIC DNA]</scope>
    <source>
        <strain evidence="2">DSM 15176</strain>
    </source>
</reference>
<dbReference type="EMBL" id="ACBY02000029">
    <property type="protein sequence ID" value="EFB75266.1"/>
    <property type="molecule type" value="Genomic_DNA"/>
</dbReference>
<dbReference type="Pfam" id="PF12804">
    <property type="entry name" value="NTP_transf_3"/>
    <property type="match status" value="1"/>
</dbReference>
<feature type="domain" description="MobA-like NTP transferase" evidence="1">
    <location>
        <begin position="5"/>
        <end position="166"/>
    </location>
</feature>